<evidence type="ECO:0000313" key="2">
    <source>
        <dbReference type="RefSeq" id="XP_002735993.2"/>
    </source>
</evidence>
<name>A0ABM0GRX1_SACKO</name>
<accession>A0ABM0GRX1</accession>
<dbReference type="InterPro" id="IPR038757">
    <property type="entry name" value="BRAP"/>
</dbReference>
<organism evidence="1 2">
    <name type="scientific">Saccoglossus kowalevskii</name>
    <name type="common">Acorn worm</name>
    <dbReference type="NCBI Taxonomy" id="10224"/>
    <lineage>
        <taxon>Eukaryota</taxon>
        <taxon>Metazoa</taxon>
        <taxon>Hemichordata</taxon>
        <taxon>Enteropneusta</taxon>
        <taxon>Harrimaniidae</taxon>
        <taxon>Saccoglossus</taxon>
    </lineage>
</organism>
<dbReference type="Proteomes" id="UP000694865">
    <property type="component" value="Unplaced"/>
</dbReference>
<dbReference type="PANTHER" id="PTHR35259">
    <property type="entry name" value="BOMBESIN RECEPTOR-ACTIVATED PROTEIN C6ORF89"/>
    <property type="match status" value="1"/>
</dbReference>
<proteinExistence type="predicted"/>
<dbReference type="GeneID" id="100373668"/>
<gene>
    <name evidence="2" type="primary">LOC100373668</name>
</gene>
<keyword evidence="1" id="KW-1185">Reference proteome</keyword>
<dbReference type="SUPFAM" id="SSF51197">
    <property type="entry name" value="Clavaminate synthase-like"/>
    <property type="match status" value="1"/>
</dbReference>
<reference evidence="2" key="1">
    <citation type="submission" date="2025-08" db="UniProtKB">
        <authorList>
            <consortium name="RefSeq"/>
        </authorList>
    </citation>
    <scope>IDENTIFICATION</scope>
    <source>
        <tissue evidence="2">Testes</tissue>
    </source>
</reference>
<protein>
    <submittedName>
        <fullName evidence="2">Uncharacterized protein LOC100373668</fullName>
    </submittedName>
</protein>
<evidence type="ECO:0000313" key="1">
    <source>
        <dbReference type="Proteomes" id="UP000694865"/>
    </source>
</evidence>
<dbReference type="Gene3D" id="2.60.120.650">
    <property type="entry name" value="Cupin"/>
    <property type="match status" value="1"/>
</dbReference>
<sequence length="267" mass="31409">MIRVGARQMQLQTLPYWDWTHWFDDNCIVNNPFYQEERLSKSDCEGCADIDEIEREEELTHDDMAQTFLLAYIPLIITDAIQDWKAYKIFDTEYVTKLFLEDPVLSAGTICSFYNENVKHKYVKDVLRSIDNGTTTQWNMHWQNCMDTARKTFRRFYSRPYCIPPMVEMMNSNWLFMSSGVNKQQLSKLPYVRSLDTGVSMTWFAQLKGSYEIKLKPHEICEEDCEVMTAILQPGELLVFSNIMWKFEFRVASEKDVIAIAANGNWD</sequence>
<dbReference type="RefSeq" id="XP_002735993.2">
    <property type="nucleotide sequence ID" value="XM_002735947.2"/>
</dbReference>